<dbReference type="Gene3D" id="3.90.25.10">
    <property type="entry name" value="UDP-galactose 4-epimerase, domain 1"/>
    <property type="match status" value="1"/>
</dbReference>
<protein>
    <recommendedName>
        <fullName evidence="4 6">dTDP-4-dehydrorhamnose reductase</fullName>
        <ecNumber evidence="3 6">1.1.1.133</ecNumber>
    </recommendedName>
</protein>
<comment type="catalytic activity">
    <reaction evidence="5">
        <text>dTDP-beta-L-rhamnose + NADP(+) = dTDP-4-dehydro-beta-L-rhamnose + NADPH + H(+)</text>
        <dbReference type="Rhea" id="RHEA:21796"/>
        <dbReference type="ChEBI" id="CHEBI:15378"/>
        <dbReference type="ChEBI" id="CHEBI:57510"/>
        <dbReference type="ChEBI" id="CHEBI:57783"/>
        <dbReference type="ChEBI" id="CHEBI:58349"/>
        <dbReference type="ChEBI" id="CHEBI:62830"/>
        <dbReference type="EC" id="1.1.1.133"/>
    </reaction>
</comment>
<dbReference type="PANTHER" id="PTHR10491:SF4">
    <property type="entry name" value="METHIONINE ADENOSYLTRANSFERASE 2 SUBUNIT BETA"/>
    <property type="match status" value="1"/>
</dbReference>
<evidence type="ECO:0000256" key="5">
    <source>
        <dbReference type="ARBA" id="ARBA00048200"/>
    </source>
</evidence>
<keyword evidence="6 8" id="KW-0560">Oxidoreductase</keyword>
<accession>A0ABX7Q3V6</accession>
<feature type="domain" description="RmlD-like substrate binding" evidence="7">
    <location>
        <begin position="2"/>
        <end position="277"/>
    </location>
</feature>
<keyword evidence="6" id="KW-0521">NADP</keyword>
<proteinExistence type="inferred from homology"/>
<comment type="function">
    <text evidence="6">Catalyzes the reduction of dTDP-6-deoxy-L-lyxo-4-hexulose to yield dTDP-L-rhamnose.</text>
</comment>
<dbReference type="NCBIfam" id="TIGR01214">
    <property type="entry name" value="rmlD"/>
    <property type="match status" value="1"/>
</dbReference>
<dbReference type="InterPro" id="IPR029903">
    <property type="entry name" value="RmlD-like-bd"/>
</dbReference>
<reference evidence="8 9" key="1">
    <citation type="submission" date="2021-03" db="EMBL/GenBank/DDBJ databases">
        <title>Geobacter metallireducens gen. nov. sp. nov., a microorganism capable of coupling the complete oxidation of organic compounds to the reduction of iron and other metals.</title>
        <authorList>
            <person name="Li Y."/>
        </authorList>
    </citation>
    <scope>NUCLEOTIDE SEQUENCE [LARGE SCALE GENOMIC DNA]</scope>
    <source>
        <strain evidence="8 9">Jerry-YX</strain>
    </source>
</reference>
<evidence type="ECO:0000313" key="8">
    <source>
        <dbReference type="EMBL" id="QSV46138.1"/>
    </source>
</evidence>
<dbReference type="InterPro" id="IPR005913">
    <property type="entry name" value="dTDP_dehydrorham_reduct"/>
</dbReference>
<evidence type="ECO:0000256" key="4">
    <source>
        <dbReference type="ARBA" id="ARBA00017099"/>
    </source>
</evidence>
<evidence type="ECO:0000256" key="3">
    <source>
        <dbReference type="ARBA" id="ARBA00012929"/>
    </source>
</evidence>
<comment type="similarity">
    <text evidence="2 6">Belongs to the dTDP-4-dehydrorhamnose reductase family.</text>
</comment>
<dbReference type="Proteomes" id="UP000663651">
    <property type="component" value="Chromosome"/>
</dbReference>
<dbReference type="EC" id="1.1.1.133" evidence="3 6"/>
<keyword evidence="9" id="KW-1185">Reference proteome</keyword>
<gene>
    <name evidence="8" type="primary">rfbD</name>
    <name evidence="8" type="ORF">JZM60_02300</name>
</gene>
<name>A0ABX7Q3V6_9BACT</name>
<evidence type="ECO:0000313" key="9">
    <source>
        <dbReference type="Proteomes" id="UP000663651"/>
    </source>
</evidence>
<dbReference type="PANTHER" id="PTHR10491">
    <property type="entry name" value="DTDP-4-DEHYDRORHAMNOSE REDUCTASE"/>
    <property type="match status" value="1"/>
</dbReference>
<evidence type="ECO:0000256" key="2">
    <source>
        <dbReference type="ARBA" id="ARBA00010944"/>
    </source>
</evidence>
<comment type="pathway">
    <text evidence="1 6">Carbohydrate biosynthesis; dTDP-L-rhamnose biosynthesis.</text>
</comment>
<dbReference type="RefSeq" id="WP_207163926.1">
    <property type="nucleotide sequence ID" value="NZ_CP071382.1"/>
</dbReference>
<sequence length="280" mass="30418">MIGKTGQLGGDLIRNNPGHDIFAPSRDVLDIGNHERVETIIADQRPAAVINTAAFHNVPLCETEPLSAFQINCVAVGNLARVCGRMGILFVTFSTDYVFGGERRTPYREDDCPEPLQMYGISRAAGEFAALAAAPRHSVVIRTCGLYGRSGAGSKGGNFVDKRLTDAKTCTRLEMGCDQVVSPTSTDDLSKAVWQLLSHPGLTPGIYHLVNEGECSWYQFTKAIYELSGLQVEVAPVDRGGMSGEMRRPLYSVLANTRARGMGITLPHWRDGLMQYLGAP</sequence>
<evidence type="ECO:0000259" key="7">
    <source>
        <dbReference type="Pfam" id="PF04321"/>
    </source>
</evidence>
<dbReference type="SUPFAM" id="SSF51735">
    <property type="entry name" value="NAD(P)-binding Rossmann-fold domains"/>
    <property type="match status" value="1"/>
</dbReference>
<dbReference type="Gene3D" id="3.40.50.720">
    <property type="entry name" value="NAD(P)-binding Rossmann-like Domain"/>
    <property type="match status" value="1"/>
</dbReference>
<dbReference type="InterPro" id="IPR036291">
    <property type="entry name" value="NAD(P)-bd_dom_sf"/>
</dbReference>
<dbReference type="CDD" id="cd05254">
    <property type="entry name" value="dTDP_HR_like_SDR_e"/>
    <property type="match status" value="1"/>
</dbReference>
<organism evidence="8 9">
    <name type="scientific">Geobacter benzoatilyticus</name>
    <dbReference type="NCBI Taxonomy" id="2815309"/>
    <lineage>
        <taxon>Bacteria</taxon>
        <taxon>Pseudomonadati</taxon>
        <taxon>Thermodesulfobacteriota</taxon>
        <taxon>Desulfuromonadia</taxon>
        <taxon>Geobacterales</taxon>
        <taxon>Geobacteraceae</taxon>
        <taxon>Geobacter</taxon>
    </lineage>
</organism>
<dbReference type="EMBL" id="CP071382">
    <property type="protein sequence ID" value="QSV46138.1"/>
    <property type="molecule type" value="Genomic_DNA"/>
</dbReference>
<evidence type="ECO:0000256" key="6">
    <source>
        <dbReference type="RuleBase" id="RU364082"/>
    </source>
</evidence>
<dbReference type="Pfam" id="PF04321">
    <property type="entry name" value="RmlD_sub_bind"/>
    <property type="match status" value="1"/>
</dbReference>
<dbReference type="GO" id="GO:0008831">
    <property type="term" value="F:dTDP-4-dehydrorhamnose reductase activity"/>
    <property type="evidence" value="ECO:0007669"/>
    <property type="project" value="UniProtKB-EC"/>
</dbReference>
<evidence type="ECO:0000256" key="1">
    <source>
        <dbReference type="ARBA" id="ARBA00004781"/>
    </source>
</evidence>